<feature type="transmembrane region" description="Helical" evidence="2">
    <location>
        <begin position="6"/>
        <end position="29"/>
    </location>
</feature>
<gene>
    <name evidence="3" type="ORF">RM555_13570</name>
</gene>
<evidence type="ECO:0000313" key="3">
    <source>
        <dbReference type="EMBL" id="MDT0530017.1"/>
    </source>
</evidence>
<sequence>MREFEYLARAVVFEAPTVLVLLVGLVLAATAGGRLPRKPRLLAMSGLGVLLVSALLNVAWILLLPRAFSFDWGYSNFQLMNLAYGGVQALAYPIGTGLLIAAVLVGRRAGGAEAGPFGGRPLAGGGPVPTTAPVPAAQPVPPTDPGWTGEGGADAPAQWGGRSRPDAPAGAGTDQP</sequence>
<protein>
    <recommendedName>
        <fullName evidence="5">Lycopene cyclase domain-containing protein</fullName>
    </recommendedName>
</protein>
<evidence type="ECO:0008006" key="5">
    <source>
        <dbReference type="Google" id="ProtNLM"/>
    </source>
</evidence>
<keyword evidence="2" id="KW-0812">Transmembrane</keyword>
<feature type="region of interest" description="Disordered" evidence="1">
    <location>
        <begin position="116"/>
        <end position="176"/>
    </location>
</feature>
<organism evidence="3 4">
    <name type="scientific">Micromonospora reichwaldensis</name>
    <dbReference type="NCBI Taxonomy" id="3075516"/>
    <lineage>
        <taxon>Bacteria</taxon>
        <taxon>Bacillati</taxon>
        <taxon>Actinomycetota</taxon>
        <taxon>Actinomycetes</taxon>
        <taxon>Micromonosporales</taxon>
        <taxon>Micromonosporaceae</taxon>
        <taxon>Micromonospora</taxon>
    </lineage>
</organism>
<feature type="transmembrane region" description="Helical" evidence="2">
    <location>
        <begin position="83"/>
        <end position="105"/>
    </location>
</feature>
<feature type="compositionally biased region" description="Gly residues" evidence="1">
    <location>
        <begin position="116"/>
        <end position="127"/>
    </location>
</feature>
<keyword evidence="2" id="KW-1133">Transmembrane helix</keyword>
<evidence type="ECO:0000313" key="4">
    <source>
        <dbReference type="Proteomes" id="UP001180973"/>
    </source>
</evidence>
<dbReference type="Proteomes" id="UP001180973">
    <property type="component" value="Unassembled WGS sequence"/>
</dbReference>
<dbReference type="EMBL" id="JAVRFL010000013">
    <property type="protein sequence ID" value="MDT0530017.1"/>
    <property type="molecule type" value="Genomic_DNA"/>
</dbReference>
<accession>A0ABU2WY72</accession>
<feature type="compositionally biased region" description="Pro residues" evidence="1">
    <location>
        <begin position="130"/>
        <end position="144"/>
    </location>
</feature>
<comment type="caution">
    <text evidence="3">The sequence shown here is derived from an EMBL/GenBank/DDBJ whole genome shotgun (WGS) entry which is preliminary data.</text>
</comment>
<dbReference type="RefSeq" id="WP_311412063.1">
    <property type="nucleotide sequence ID" value="NZ_JAVRFL010000013.1"/>
</dbReference>
<proteinExistence type="predicted"/>
<evidence type="ECO:0000256" key="2">
    <source>
        <dbReference type="SAM" id="Phobius"/>
    </source>
</evidence>
<evidence type="ECO:0000256" key="1">
    <source>
        <dbReference type="SAM" id="MobiDB-lite"/>
    </source>
</evidence>
<name>A0ABU2WY72_9ACTN</name>
<keyword evidence="4" id="KW-1185">Reference proteome</keyword>
<reference evidence="3" key="1">
    <citation type="submission" date="2023-09" db="EMBL/GenBank/DDBJ databases">
        <title>30 novel species of actinomycetes from the DSMZ collection.</title>
        <authorList>
            <person name="Nouioui I."/>
        </authorList>
    </citation>
    <scope>NUCLEOTIDE SEQUENCE</scope>
    <source>
        <strain evidence="3">DSM 115977</strain>
    </source>
</reference>
<keyword evidence="2" id="KW-0472">Membrane</keyword>
<feature type="transmembrane region" description="Helical" evidence="2">
    <location>
        <begin position="41"/>
        <end position="63"/>
    </location>
</feature>